<evidence type="ECO:0000313" key="6">
    <source>
        <dbReference type="Proteomes" id="UP000183642"/>
    </source>
</evidence>
<accession>A0A1I5H352</accession>
<dbReference type="RefSeq" id="WP_075014684.1">
    <property type="nucleotide sequence ID" value="NZ_FOWE01000008.1"/>
</dbReference>
<proteinExistence type="predicted"/>
<organism evidence="5 6">
    <name type="scientific">Geodermatophilus obscurus</name>
    <dbReference type="NCBI Taxonomy" id="1861"/>
    <lineage>
        <taxon>Bacteria</taxon>
        <taxon>Bacillati</taxon>
        <taxon>Actinomycetota</taxon>
        <taxon>Actinomycetes</taxon>
        <taxon>Geodermatophilales</taxon>
        <taxon>Geodermatophilaceae</taxon>
        <taxon>Geodermatophilus</taxon>
    </lineage>
</organism>
<dbReference type="Proteomes" id="UP000183642">
    <property type="component" value="Unassembled WGS sequence"/>
</dbReference>
<dbReference type="Pfam" id="PF12773">
    <property type="entry name" value="DZR"/>
    <property type="match status" value="1"/>
</dbReference>
<dbReference type="InterPro" id="IPR001876">
    <property type="entry name" value="Znf_RanBP2"/>
</dbReference>
<dbReference type="InterPro" id="IPR025874">
    <property type="entry name" value="DZR"/>
</dbReference>
<feature type="domain" description="RanBP2-type" evidence="4">
    <location>
        <begin position="531"/>
        <end position="550"/>
    </location>
</feature>
<dbReference type="InterPro" id="IPR036890">
    <property type="entry name" value="HATPase_C_sf"/>
</dbReference>
<keyword evidence="2" id="KW-0863">Zinc-finger</keyword>
<dbReference type="PROSITE" id="PS01358">
    <property type="entry name" value="ZF_RANBP2_1"/>
    <property type="match status" value="1"/>
</dbReference>
<protein>
    <submittedName>
        <fullName evidence="5">Double zinc ribbon</fullName>
    </submittedName>
</protein>
<dbReference type="OrthoDB" id="7784447at2"/>
<sequence length="836" mass="93524">MPEDVLDITPDPKVLLALTHTPIKPLDALCELIDNGIDSYRAALLLGAPVAHPLLEISVPGESEARRGEGTLRVRDNGPGLTRERLADALRAGFSGKNRYDTLGLFGMGFNIATGKLGRRTTVTTARRGDDYALKVILDLPAVVRSRQFLVPVQVVPKPSGLDQGTVVDVDMWWPDGDPNAGFVVQLAHISKRALREQVGRRYASLLGREDMPSIRVILNTEPVAPFEHCVWSSERFVERQAWGVIPARLDFNTVLRTQRRCVADGTEIEDAADQCIECGGGEFRTVEERVKGWVGIQRFDDSNRYGIDLIRNGRAIRVAEKDAFFEYPDDLGSPVKEYPTDQQTGRIVGEVHLDHVPVDFQKQDFQRSSGEWQRAMQFLRGGSLLPSSWPPGTRNESPVSKLFQGYRKLRNFGRPDMYMGRYDEAAGKAVRIGRDVEAELYRRFLNHEPGYYDDREWWEYVENATVPPVATFATCPHCDFQNVADAEVCADCEAILDAKPCVACNQELPRSAVTCESCGASQIPEVREPWTCQVCQHINGVDDDQCVQCESLRGAENPADPEVLWRMAVKLDSLCFSGKTFETADGKRSEPLDVTAFRMDPTRPRWDGPTVPTLAVKQPGAVDVFLDLGHRAFTQLHLSPEEAVAVEAAQYLYNMRLDLTGRPGHSVANLAVQIMQEVWGESLSGPPVSLTDQVRDLFAKIALRLETIPQIGDFMETMDEHEQRDFAQRLIADKKLEELEELRSTGRYIRYVSAVTIARLFDTAAESWFGVVWADRLPDERLVGRAAAESAKHYSVGSYSRCLNDCASFLQFPDDDKLVNDRVRAAAEYLESKLV</sequence>
<dbReference type="AlphaFoldDB" id="A0A1I5H352"/>
<reference evidence="6" key="1">
    <citation type="submission" date="2016-10" db="EMBL/GenBank/DDBJ databases">
        <authorList>
            <person name="Varghese N."/>
            <person name="Submissions S."/>
        </authorList>
    </citation>
    <scope>NUCLEOTIDE SEQUENCE [LARGE SCALE GENOMIC DNA]</scope>
    <source>
        <strain evidence="6">DSM 43161</strain>
    </source>
</reference>
<keyword evidence="3" id="KW-0862">Zinc</keyword>
<evidence type="ECO:0000256" key="3">
    <source>
        <dbReference type="ARBA" id="ARBA00022833"/>
    </source>
</evidence>
<dbReference type="SMART" id="SM00547">
    <property type="entry name" value="ZnF_RBZ"/>
    <property type="match status" value="2"/>
</dbReference>
<keyword evidence="6" id="KW-1185">Reference proteome</keyword>
<name>A0A1I5H352_9ACTN</name>
<dbReference type="EMBL" id="FOWE01000008">
    <property type="protein sequence ID" value="SFO42665.1"/>
    <property type="molecule type" value="Genomic_DNA"/>
</dbReference>
<keyword evidence="1" id="KW-0479">Metal-binding</keyword>
<dbReference type="Gene3D" id="3.30.565.10">
    <property type="entry name" value="Histidine kinase-like ATPase, C-terminal domain"/>
    <property type="match status" value="1"/>
</dbReference>
<gene>
    <name evidence="5" type="ORF">SAMN05660359_03379</name>
</gene>
<dbReference type="Pfam" id="PF13589">
    <property type="entry name" value="HATPase_c_3"/>
    <property type="match status" value="1"/>
</dbReference>
<evidence type="ECO:0000256" key="2">
    <source>
        <dbReference type="ARBA" id="ARBA00022771"/>
    </source>
</evidence>
<evidence type="ECO:0000313" key="5">
    <source>
        <dbReference type="EMBL" id="SFO42665.1"/>
    </source>
</evidence>
<evidence type="ECO:0000256" key="1">
    <source>
        <dbReference type="ARBA" id="ARBA00022723"/>
    </source>
</evidence>
<dbReference type="GO" id="GO:0008270">
    <property type="term" value="F:zinc ion binding"/>
    <property type="evidence" value="ECO:0007669"/>
    <property type="project" value="UniProtKB-KW"/>
</dbReference>
<dbReference type="SUPFAM" id="SSF55874">
    <property type="entry name" value="ATPase domain of HSP90 chaperone/DNA topoisomerase II/histidine kinase"/>
    <property type="match status" value="1"/>
</dbReference>
<evidence type="ECO:0000259" key="4">
    <source>
        <dbReference type="PROSITE" id="PS01358"/>
    </source>
</evidence>